<evidence type="ECO:0000256" key="3">
    <source>
        <dbReference type="ARBA" id="ARBA00022801"/>
    </source>
</evidence>
<keyword evidence="7" id="KW-0961">Cell wall biogenesis/degradation</keyword>
<evidence type="ECO:0000256" key="8">
    <source>
        <dbReference type="SAM" id="MobiDB-lite"/>
    </source>
</evidence>
<keyword evidence="5" id="KW-0224">Dipeptidase</keyword>
<evidence type="ECO:0000313" key="12">
    <source>
        <dbReference type="EMBL" id="CAF4062832.1"/>
    </source>
</evidence>
<dbReference type="EMBL" id="CAJNOG010001488">
    <property type="protein sequence ID" value="CAF1447996.1"/>
    <property type="molecule type" value="Genomic_DNA"/>
</dbReference>
<dbReference type="Proteomes" id="UP000663845">
    <property type="component" value="Unassembled WGS sequence"/>
</dbReference>
<feature type="signal peptide" evidence="9">
    <location>
        <begin position="1"/>
        <end position="22"/>
    </location>
</feature>
<feature type="region of interest" description="Disordered" evidence="8">
    <location>
        <begin position="314"/>
        <end position="337"/>
    </location>
</feature>
<dbReference type="GO" id="GO:0071555">
    <property type="term" value="P:cell wall organization"/>
    <property type="evidence" value="ECO:0007669"/>
    <property type="project" value="UniProtKB-KW"/>
</dbReference>
<dbReference type="GO" id="GO:0016747">
    <property type="term" value="F:acyltransferase activity, transferring groups other than amino-acyl groups"/>
    <property type="evidence" value="ECO:0007669"/>
    <property type="project" value="InterPro"/>
</dbReference>
<dbReference type="GO" id="GO:0008237">
    <property type="term" value="F:metallopeptidase activity"/>
    <property type="evidence" value="ECO:0007669"/>
    <property type="project" value="UniProtKB-KW"/>
</dbReference>
<evidence type="ECO:0000313" key="13">
    <source>
        <dbReference type="Proteomes" id="UP000663844"/>
    </source>
</evidence>
<dbReference type="InterPro" id="IPR000182">
    <property type="entry name" value="GNAT_dom"/>
</dbReference>
<reference evidence="12" key="1">
    <citation type="submission" date="2021-02" db="EMBL/GenBank/DDBJ databases">
        <authorList>
            <person name="Nowell W R."/>
        </authorList>
    </citation>
    <scope>NUCLEOTIDE SEQUENCE</scope>
</reference>
<sequence>MSLVTITTFFFTLLIYFHHITCVSNTIPSGFVYVHDIIPDIQISLRYASEENFLGHVVDGYLANVSIMTEAAATALKYAQSLAKDKGYQLVIYDGYRPQKSVNHFMNWSEDSNIPEIKKSFYYPRVNKKDAFQLGYIAKKSGHTRGSTIDLTLITIGAYVQNPLKAIQRNLSDNSTIFYLDDGTIDMGSSFDLFDDASNTNSTLVNTIHQQNRIMFKQLMEQAGFINYDKEWWHYTLKNESFPNTYFDFDIKHHLNNDHLHLSQVEEPSLQLSTNNQQTTATTSYPPRFPDGIYFLSDHVFIIFFFIFVNSDDSNSDRTSLHTISSSGTRQTVTDSSQYFPSHMSNEIHESDEQPIINRWDSAWDEYQKKEYEKDSITNQNINIREKTAMSSVHSVMPTSSNTIDVYVREFIPTTPRDPTFSILRHLFVRSFDEFYNKIENQLNLKSQKNLLQWLDETFDEEQECILSRKYRCFILYTYDKNDLKETISGFLTLKEEEEQGSIYIAQVAVHLGMKRRGYGAQLLKHLRDIYPANTKYWGLCRRANRPALQFYLKLGAQFMENDDIATKYGYNPELYTGFEFVDTVPVIVSTVPSVPKRSARIEKSEQLQQAAATVVTPDQQNPSSPTNDEQISQQQQQQQKLPKKPVQCCTVA</sequence>
<dbReference type="Pfam" id="PF01427">
    <property type="entry name" value="Peptidase_M15"/>
    <property type="match status" value="2"/>
</dbReference>
<proteinExistence type="inferred from homology"/>
<dbReference type="InterPro" id="IPR016181">
    <property type="entry name" value="Acyl_CoA_acyltransferase"/>
</dbReference>
<feature type="region of interest" description="Disordered" evidence="8">
    <location>
        <begin position="611"/>
        <end position="653"/>
    </location>
</feature>
<protein>
    <recommendedName>
        <fullName evidence="10">N-acetyltransferase domain-containing protein</fullName>
    </recommendedName>
</protein>
<dbReference type="SUPFAM" id="SSF55729">
    <property type="entry name" value="Acyl-CoA N-acyltransferases (Nat)"/>
    <property type="match status" value="1"/>
</dbReference>
<keyword evidence="1" id="KW-0645">Protease</keyword>
<keyword evidence="6" id="KW-0482">Metalloprotease</keyword>
<evidence type="ECO:0000256" key="4">
    <source>
        <dbReference type="ARBA" id="ARBA00022833"/>
    </source>
</evidence>
<keyword evidence="9" id="KW-0732">Signal</keyword>
<dbReference type="EMBL" id="CAJOAZ010004514">
    <property type="protein sequence ID" value="CAF4062832.1"/>
    <property type="molecule type" value="Genomic_DNA"/>
</dbReference>
<dbReference type="GO" id="GO:0016805">
    <property type="term" value="F:dipeptidase activity"/>
    <property type="evidence" value="ECO:0007669"/>
    <property type="project" value="UniProtKB-KW"/>
</dbReference>
<gene>
    <name evidence="11" type="ORF">JYZ213_LOCUS40515</name>
    <name evidence="12" type="ORF">OXD698_LOCUS33237</name>
</gene>
<feature type="domain" description="N-acetyltransferase" evidence="10">
    <location>
        <begin position="422"/>
        <end position="586"/>
    </location>
</feature>
<evidence type="ECO:0000256" key="6">
    <source>
        <dbReference type="ARBA" id="ARBA00023049"/>
    </source>
</evidence>
<dbReference type="PROSITE" id="PS51186">
    <property type="entry name" value="GNAT"/>
    <property type="match status" value="1"/>
</dbReference>
<dbReference type="SUPFAM" id="SSF55166">
    <property type="entry name" value="Hedgehog/DD-peptidase"/>
    <property type="match status" value="1"/>
</dbReference>
<dbReference type="Proteomes" id="UP000663844">
    <property type="component" value="Unassembled WGS sequence"/>
</dbReference>
<dbReference type="Pfam" id="PF00583">
    <property type="entry name" value="Acetyltransf_1"/>
    <property type="match status" value="1"/>
</dbReference>
<keyword evidence="4" id="KW-0862">Zinc</keyword>
<name>A0A819SP71_9BILA</name>
<evidence type="ECO:0000256" key="9">
    <source>
        <dbReference type="SAM" id="SignalP"/>
    </source>
</evidence>
<keyword evidence="3" id="KW-0378">Hydrolase</keyword>
<evidence type="ECO:0000259" key="10">
    <source>
        <dbReference type="PROSITE" id="PS51186"/>
    </source>
</evidence>
<dbReference type="PANTHER" id="PTHR43126">
    <property type="entry name" value="D-ALANYL-D-ALANINE DIPEPTIDASE"/>
    <property type="match status" value="1"/>
</dbReference>
<feature type="compositionally biased region" description="Polar residues" evidence="8">
    <location>
        <begin position="321"/>
        <end position="337"/>
    </location>
</feature>
<dbReference type="GO" id="GO:0006508">
    <property type="term" value="P:proteolysis"/>
    <property type="evidence" value="ECO:0007669"/>
    <property type="project" value="UniProtKB-KW"/>
</dbReference>
<evidence type="ECO:0000256" key="2">
    <source>
        <dbReference type="ARBA" id="ARBA00022723"/>
    </source>
</evidence>
<dbReference type="PANTHER" id="PTHR43126:SF1">
    <property type="entry name" value="D-ALANYL-D-ALANINE DIPEPTIDASE"/>
    <property type="match status" value="1"/>
</dbReference>
<dbReference type="Gene3D" id="3.30.1380.10">
    <property type="match status" value="1"/>
</dbReference>
<dbReference type="GO" id="GO:0046872">
    <property type="term" value="F:metal ion binding"/>
    <property type="evidence" value="ECO:0007669"/>
    <property type="project" value="UniProtKB-KW"/>
</dbReference>
<dbReference type="AlphaFoldDB" id="A0A819SP71"/>
<keyword evidence="2" id="KW-0479">Metal-binding</keyword>
<evidence type="ECO:0000256" key="7">
    <source>
        <dbReference type="ARBA" id="ARBA00023316"/>
    </source>
</evidence>
<organism evidence="12 13">
    <name type="scientific">Adineta steineri</name>
    <dbReference type="NCBI Taxonomy" id="433720"/>
    <lineage>
        <taxon>Eukaryota</taxon>
        <taxon>Metazoa</taxon>
        <taxon>Spiralia</taxon>
        <taxon>Gnathifera</taxon>
        <taxon>Rotifera</taxon>
        <taxon>Eurotatoria</taxon>
        <taxon>Bdelloidea</taxon>
        <taxon>Adinetida</taxon>
        <taxon>Adinetidae</taxon>
        <taxon>Adineta</taxon>
    </lineage>
</organism>
<comment type="caution">
    <text evidence="12">The sequence shown here is derived from an EMBL/GenBank/DDBJ whole genome shotgun (WGS) entry which is preliminary data.</text>
</comment>
<evidence type="ECO:0000256" key="5">
    <source>
        <dbReference type="ARBA" id="ARBA00022997"/>
    </source>
</evidence>
<dbReference type="InterPro" id="IPR000755">
    <property type="entry name" value="A_A_dipeptidase"/>
</dbReference>
<dbReference type="HAMAP" id="MF_01924">
    <property type="entry name" value="A_A_dipeptidase"/>
    <property type="match status" value="1"/>
</dbReference>
<evidence type="ECO:0000256" key="1">
    <source>
        <dbReference type="ARBA" id="ARBA00022670"/>
    </source>
</evidence>
<dbReference type="CDD" id="cd04301">
    <property type="entry name" value="NAT_SF"/>
    <property type="match status" value="1"/>
</dbReference>
<dbReference type="InterPro" id="IPR009045">
    <property type="entry name" value="Zn_M74/Hedgehog-like"/>
</dbReference>
<feature type="compositionally biased region" description="Polar residues" evidence="8">
    <location>
        <begin position="611"/>
        <end position="633"/>
    </location>
</feature>
<accession>A0A819SP71</accession>
<dbReference type="CDD" id="cd14817">
    <property type="entry name" value="D-Ala-D-Ala_dipeptidase_VanX"/>
    <property type="match status" value="1"/>
</dbReference>
<feature type="chain" id="PRO_5035693549" description="N-acetyltransferase domain-containing protein" evidence="9">
    <location>
        <begin position="23"/>
        <end position="653"/>
    </location>
</feature>
<evidence type="ECO:0000313" key="11">
    <source>
        <dbReference type="EMBL" id="CAF1447996.1"/>
    </source>
</evidence>
<dbReference type="Gene3D" id="3.40.630.30">
    <property type="match status" value="1"/>
</dbReference>